<keyword evidence="6 10" id="KW-0694">RNA-binding</keyword>
<keyword evidence="15" id="KW-1185">Reference proteome</keyword>
<gene>
    <name evidence="14" type="primary">trmU</name>
    <name evidence="10" type="synonym">mnmA</name>
    <name evidence="14" type="ORF">HMPREF0091_10817</name>
</gene>
<evidence type="ECO:0000259" key="12">
    <source>
        <dbReference type="Pfam" id="PF20258"/>
    </source>
</evidence>
<protein>
    <recommendedName>
        <fullName evidence="10">tRNA-specific 2-thiouridylase MnmA</fullName>
        <ecNumber evidence="10">2.8.1.13</ecNumber>
    </recommendedName>
</protein>
<feature type="domain" description="tRNA-specific 2-thiouridylase MnmA-like central" evidence="13">
    <location>
        <begin position="273"/>
        <end position="335"/>
    </location>
</feature>
<dbReference type="HAMAP" id="MF_00144">
    <property type="entry name" value="tRNA_thiouridyl_MnmA"/>
    <property type="match status" value="1"/>
</dbReference>
<evidence type="ECO:0000256" key="9">
    <source>
        <dbReference type="ARBA" id="ARBA00056575"/>
    </source>
</evidence>
<evidence type="ECO:0000256" key="1">
    <source>
        <dbReference type="ARBA" id="ARBA00022555"/>
    </source>
</evidence>
<keyword evidence="4 10" id="KW-0547">Nucleotide-binding</keyword>
<feature type="binding site" evidence="10">
    <location>
        <position position="190"/>
    </location>
    <ligand>
        <name>ATP</name>
        <dbReference type="ChEBI" id="CHEBI:30616"/>
    </ligand>
</feature>
<evidence type="ECO:0000259" key="13">
    <source>
        <dbReference type="Pfam" id="PF20259"/>
    </source>
</evidence>
<dbReference type="GO" id="GO:0008168">
    <property type="term" value="F:methyltransferase activity"/>
    <property type="evidence" value="ECO:0007669"/>
    <property type="project" value="UniProtKB-KW"/>
</dbReference>
<evidence type="ECO:0000256" key="11">
    <source>
        <dbReference type="SAM" id="MobiDB-lite"/>
    </source>
</evidence>
<evidence type="ECO:0000256" key="7">
    <source>
        <dbReference type="ARBA" id="ARBA00023157"/>
    </source>
</evidence>
<dbReference type="Gene3D" id="2.40.30.10">
    <property type="entry name" value="Translation factors"/>
    <property type="match status" value="1"/>
</dbReference>
<evidence type="ECO:0000256" key="5">
    <source>
        <dbReference type="ARBA" id="ARBA00022840"/>
    </source>
</evidence>
<dbReference type="InterPro" id="IPR046884">
    <property type="entry name" value="MnmA-like_central"/>
</dbReference>
<dbReference type="SUPFAM" id="SSF52402">
    <property type="entry name" value="Adenine nucleotide alpha hydrolases-like"/>
    <property type="match status" value="1"/>
</dbReference>
<evidence type="ECO:0000256" key="3">
    <source>
        <dbReference type="ARBA" id="ARBA00022694"/>
    </source>
</evidence>
<dbReference type="GO" id="GO:0005737">
    <property type="term" value="C:cytoplasm"/>
    <property type="evidence" value="ECO:0007669"/>
    <property type="project" value="UniProtKB-SubCell"/>
</dbReference>
<evidence type="ECO:0000256" key="10">
    <source>
        <dbReference type="HAMAP-Rule" id="MF_00144"/>
    </source>
</evidence>
<feature type="site" description="Interaction with tRNA" evidence="10">
    <location>
        <position position="191"/>
    </location>
</feature>
<keyword evidence="10" id="KW-0963">Cytoplasm</keyword>
<proteinExistence type="inferred from homology"/>
<evidence type="ECO:0000256" key="6">
    <source>
        <dbReference type="ARBA" id="ARBA00022884"/>
    </source>
</evidence>
<accession>F1T5D9</accession>
<dbReference type="CDD" id="cd01998">
    <property type="entry name" value="MnmA_TRMU-like"/>
    <property type="match status" value="1"/>
</dbReference>
<dbReference type="Pfam" id="PF20258">
    <property type="entry name" value="tRNA_Me_trans_C"/>
    <property type="match status" value="1"/>
</dbReference>
<dbReference type="NCBIfam" id="NF001138">
    <property type="entry name" value="PRK00143.1"/>
    <property type="match status" value="1"/>
</dbReference>
<keyword evidence="1 10" id="KW-0820">tRNA-binding</keyword>
<dbReference type="PANTHER" id="PTHR11933:SF5">
    <property type="entry name" value="MITOCHONDRIAL TRNA-SPECIFIC 2-THIOURIDYLASE 1"/>
    <property type="match status" value="1"/>
</dbReference>
<feature type="active site" description="Nucleophile" evidence="10">
    <location>
        <position position="166"/>
    </location>
</feature>
<evidence type="ECO:0000256" key="8">
    <source>
        <dbReference type="ARBA" id="ARBA00051542"/>
    </source>
</evidence>
<dbReference type="Proteomes" id="UP000005947">
    <property type="component" value="Unassembled WGS sequence"/>
</dbReference>
<dbReference type="NCBIfam" id="TIGR00420">
    <property type="entry name" value="trmU"/>
    <property type="match status" value="1"/>
</dbReference>
<dbReference type="GO" id="GO:0005524">
    <property type="term" value="F:ATP binding"/>
    <property type="evidence" value="ECO:0007669"/>
    <property type="project" value="UniProtKB-KW"/>
</dbReference>
<keyword evidence="3 10" id="KW-0819">tRNA processing</keyword>
<feature type="domain" description="tRNA-specific 2-thiouridylase MnmA-like C-terminal" evidence="12">
    <location>
        <begin position="348"/>
        <end position="420"/>
    </location>
</feature>
<comment type="similarity">
    <text evidence="10">Belongs to the MnmA/TRMU family.</text>
</comment>
<dbReference type="GO" id="GO:0000049">
    <property type="term" value="F:tRNA binding"/>
    <property type="evidence" value="ECO:0007669"/>
    <property type="project" value="UniProtKB-KW"/>
</dbReference>
<comment type="subcellular location">
    <subcellularLocation>
        <location evidence="10">Cytoplasm</location>
    </subcellularLocation>
</comment>
<sequence length="430" mass="48199">MFKHICYKQHLHQTPRTDELMTTNTPHETGTPLNTPSPLKPEADLDTLLNTVITSAQEMPARPSYAPFGARVYLGMSGGVDSALSAALLQEWGYDVKAIYMRNWSRDLPGFKCTWADDLADAERLAVKLGLTLEVWDCEKEYKETVVDYLINAYQHGFTPNPDVMCNQTVKFGTFATRAFEHGADFIATGHYARVYTDRHSHVHLLRAADEHKDQTYFLWRVNPSLLEKTIFPIGSIASKEIVRQMCATRGLGIESKPDSDGICFIGEVGIRTFLLDTLSKRAGDIIEWETGNVLGHHDGAFLYTIGQRKGLNLGGGPARYVVGTDTERNRVYVTANTKCPDLWCQTMVLDDVYLLNESIDEHALYQVRLRHTGKLQDVHVKLIHDHKIELHFESAVPKIAAGQSAVIYQGKICVGGGIIQKQPLHLSWC</sequence>
<dbReference type="Gene3D" id="3.40.50.620">
    <property type="entry name" value="HUPs"/>
    <property type="match status" value="1"/>
</dbReference>
<keyword evidence="14" id="KW-0489">Methyltransferase</keyword>
<dbReference type="GO" id="GO:0032259">
    <property type="term" value="P:methylation"/>
    <property type="evidence" value="ECO:0007669"/>
    <property type="project" value="UniProtKB-KW"/>
</dbReference>
<evidence type="ECO:0000256" key="2">
    <source>
        <dbReference type="ARBA" id="ARBA00022679"/>
    </source>
</evidence>
<keyword evidence="2 10" id="KW-0808">Transferase</keyword>
<feature type="binding site" evidence="10">
    <location>
        <begin position="75"/>
        <end position="82"/>
    </location>
    <ligand>
        <name>ATP</name>
        <dbReference type="ChEBI" id="CHEBI:30616"/>
    </ligand>
</feature>
<dbReference type="EMBL" id="ACGK02000001">
    <property type="protein sequence ID" value="EGF23870.1"/>
    <property type="molecule type" value="Genomic_DNA"/>
</dbReference>
<dbReference type="Pfam" id="PF03054">
    <property type="entry name" value="tRNA_Me_trans"/>
    <property type="match status" value="1"/>
</dbReference>
<feature type="region of interest" description="Interaction with tRNA" evidence="10">
    <location>
        <begin position="213"/>
        <end position="215"/>
    </location>
</feature>
<name>F1T5D9_9ACTN</name>
<feature type="region of interest" description="Interaction with target base in tRNA" evidence="10">
    <location>
        <begin position="161"/>
        <end position="163"/>
    </location>
</feature>
<feature type="site" description="Interaction with tRNA" evidence="10">
    <location>
        <position position="404"/>
    </location>
</feature>
<dbReference type="eggNOG" id="COG0482">
    <property type="taxonomic scope" value="Bacteria"/>
</dbReference>
<evidence type="ECO:0000313" key="15">
    <source>
        <dbReference type="Proteomes" id="UP000005947"/>
    </source>
</evidence>
<dbReference type="InterPro" id="IPR046885">
    <property type="entry name" value="MnmA-like_C"/>
</dbReference>
<reference evidence="14 15" key="1">
    <citation type="submission" date="2011-02" db="EMBL/GenBank/DDBJ databases">
        <authorList>
            <person name="Muzny D."/>
            <person name="Qin X."/>
            <person name="Buhay C."/>
            <person name="Dugan-Rocha S."/>
            <person name="Ding Y."/>
            <person name="Chen G."/>
            <person name="Hawes A."/>
            <person name="Holder M."/>
            <person name="Jhangiani S."/>
            <person name="Johnson A."/>
            <person name="Khan Z."/>
            <person name="Li Z."/>
            <person name="Liu W."/>
            <person name="Liu X."/>
            <person name="Perez L."/>
            <person name="Shen H."/>
            <person name="Wang Q."/>
            <person name="Watt J."/>
            <person name="Xi L."/>
            <person name="Xin Y."/>
            <person name="Zhou J."/>
            <person name="Deng J."/>
            <person name="Jiang H."/>
            <person name="Liu Y."/>
            <person name="Qu J."/>
            <person name="Song X.-Z."/>
            <person name="Zhang L."/>
            <person name="Villasana D."/>
            <person name="Johnson A."/>
            <person name="Liu J."/>
            <person name="Liyanage D."/>
            <person name="Lorensuhewa L."/>
            <person name="Robinson T."/>
            <person name="Song A."/>
            <person name="Song B.-B."/>
            <person name="Dinh H."/>
            <person name="Thornton R."/>
            <person name="Coyle M."/>
            <person name="Francisco L."/>
            <person name="Jackson L."/>
            <person name="Javaid M."/>
            <person name="Korchina V."/>
            <person name="Kovar C."/>
            <person name="Mata R."/>
            <person name="Mathew T."/>
            <person name="Ngo R."/>
            <person name="Nguyen L."/>
            <person name="Nguyen N."/>
            <person name="Okwuonu G."/>
            <person name="Ongeri F."/>
            <person name="Pham C."/>
            <person name="Simmons D."/>
            <person name="Wilczek-Boney K."/>
            <person name="Hale W."/>
            <person name="Jakkamsetti A."/>
            <person name="Pham P."/>
            <person name="Ruth R."/>
            <person name="San Lucas F."/>
            <person name="Warren J."/>
            <person name="Zhang J."/>
            <person name="Zhao Z."/>
            <person name="Zhou C."/>
            <person name="Zhu D."/>
            <person name="Lee S."/>
            <person name="Bess C."/>
            <person name="Blankenburg K."/>
            <person name="Forbes L."/>
            <person name="Fu Q."/>
            <person name="Gubbala S."/>
            <person name="Hirani K."/>
            <person name="Jayaseelan J.C."/>
            <person name="Lara F."/>
            <person name="Munidasa M."/>
            <person name="Palculict T."/>
            <person name="Patil S."/>
            <person name="Pu L.-L."/>
            <person name="Saada N."/>
            <person name="Tang L."/>
            <person name="Weissenberger G."/>
            <person name="Zhu Y."/>
            <person name="Hemphill L."/>
            <person name="Shang Y."/>
            <person name="Youmans B."/>
            <person name="Ayvaz T."/>
            <person name="Ross M."/>
            <person name="Santibanez J."/>
            <person name="Aqrawi P."/>
            <person name="Gross S."/>
            <person name="Joshi V."/>
            <person name="Fowler G."/>
            <person name="Nazareth L."/>
            <person name="Reid J."/>
            <person name="Worley K."/>
            <person name="Petrosino J."/>
            <person name="Highlander S."/>
            <person name="Gibbs R."/>
        </authorList>
    </citation>
    <scope>NUCLEOTIDE SEQUENCE [LARGE SCALE GENOMIC DNA]</scope>
    <source>
        <strain evidence="14 15">DSM 15829</strain>
    </source>
</reference>
<dbReference type="InterPro" id="IPR014729">
    <property type="entry name" value="Rossmann-like_a/b/a_fold"/>
</dbReference>
<dbReference type="GO" id="GO:0103016">
    <property type="term" value="F:tRNA-uridine 2-sulfurtransferase activity"/>
    <property type="evidence" value="ECO:0007669"/>
    <property type="project" value="UniProtKB-EC"/>
</dbReference>
<dbReference type="AlphaFoldDB" id="F1T5D9"/>
<dbReference type="FunFam" id="2.30.30.280:FF:000001">
    <property type="entry name" value="tRNA-specific 2-thiouridylase MnmA"/>
    <property type="match status" value="1"/>
</dbReference>
<dbReference type="Pfam" id="PF20259">
    <property type="entry name" value="tRNA_Me_trans_M"/>
    <property type="match status" value="1"/>
</dbReference>
<organism evidence="14 15">
    <name type="scientific">Fannyhessea vaginae DSM 15829</name>
    <dbReference type="NCBI Taxonomy" id="525256"/>
    <lineage>
        <taxon>Bacteria</taxon>
        <taxon>Bacillati</taxon>
        <taxon>Actinomycetota</taxon>
        <taxon>Coriobacteriia</taxon>
        <taxon>Coriobacteriales</taxon>
        <taxon>Atopobiaceae</taxon>
        <taxon>Fannyhessea</taxon>
    </lineage>
</organism>
<dbReference type="Gene3D" id="2.30.30.280">
    <property type="entry name" value="Adenine nucleotide alpha hydrolases-like domains"/>
    <property type="match status" value="1"/>
</dbReference>
<feature type="region of interest" description="Disordered" evidence="11">
    <location>
        <begin position="16"/>
        <end position="40"/>
    </location>
</feature>
<dbReference type="InterPro" id="IPR023382">
    <property type="entry name" value="MnmA-like_central_sf"/>
</dbReference>
<comment type="function">
    <text evidence="9 10">Catalyzes the 2-thiolation of uridine at the wobble position (U34) of tRNA, leading to the formation of s(2)U34.</text>
</comment>
<comment type="caution">
    <text evidence="14">The sequence shown here is derived from an EMBL/GenBank/DDBJ whole genome shotgun (WGS) entry which is preliminary data.</text>
</comment>
<dbReference type="EC" id="2.8.1.13" evidence="10"/>
<evidence type="ECO:0000256" key="4">
    <source>
        <dbReference type="ARBA" id="ARBA00022741"/>
    </source>
</evidence>
<dbReference type="InterPro" id="IPR004506">
    <property type="entry name" value="MnmA-like"/>
</dbReference>
<feature type="binding site" evidence="10">
    <location>
        <position position="101"/>
    </location>
    <ligand>
        <name>ATP</name>
        <dbReference type="ChEBI" id="CHEBI:30616"/>
    </ligand>
</feature>
<comment type="caution">
    <text evidence="10">Lacks conserved residue(s) required for the propagation of feature annotation.</text>
</comment>
<comment type="catalytic activity">
    <reaction evidence="8 10">
        <text>S-sulfanyl-L-cysteinyl-[protein] + uridine(34) in tRNA + AH2 + ATP = 2-thiouridine(34) in tRNA + L-cysteinyl-[protein] + A + AMP + diphosphate + H(+)</text>
        <dbReference type="Rhea" id="RHEA:47032"/>
        <dbReference type="Rhea" id="RHEA-COMP:10131"/>
        <dbReference type="Rhea" id="RHEA-COMP:11726"/>
        <dbReference type="Rhea" id="RHEA-COMP:11727"/>
        <dbReference type="Rhea" id="RHEA-COMP:11728"/>
        <dbReference type="ChEBI" id="CHEBI:13193"/>
        <dbReference type="ChEBI" id="CHEBI:15378"/>
        <dbReference type="ChEBI" id="CHEBI:17499"/>
        <dbReference type="ChEBI" id="CHEBI:29950"/>
        <dbReference type="ChEBI" id="CHEBI:30616"/>
        <dbReference type="ChEBI" id="CHEBI:33019"/>
        <dbReference type="ChEBI" id="CHEBI:61963"/>
        <dbReference type="ChEBI" id="CHEBI:65315"/>
        <dbReference type="ChEBI" id="CHEBI:87170"/>
        <dbReference type="ChEBI" id="CHEBI:456215"/>
        <dbReference type="EC" id="2.8.1.13"/>
    </reaction>
</comment>
<evidence type="ECO:0000313" key="14">
    <source>
        <dbReference type="EMBL" id="EGF23870.1"/>
    </source>
</evidence>
<keyword evidence="5 10" id="KW-0067">ATP-binding</keyword>
<feature type="active site" description="Cysteine persulfide intermediate" evidence="10">
    <location>
        <position position="264"/>
    </location>
</feature>
<dbReference type="PANTHER" id="PTHR11933">
    <property type="entry name" value="TRNA 5-METHYLAMINOMETHYL-2-THIOURIDYLATE -METHYLTRANSFERASE"/>
    <property type="match status" value="1"/>
</dbReference>
<dbReference type="GO" id="GO:0002143">
    <property type="term" value="P:tRNA wobble position uridine thiolation"/>
    <property type="evidence" value="ECO:0007669"/>
    <property type="project" value="TreeGrafter"/>
</dbReference>
<keyword evidence="7" id="KW-1015">Disulfide bond</keyword>
<feature type="compositionally biased region" description="Polar residues" evidence="11">
    <location>
        <begin position="20"/>
        <end position="37"/>
    </location>
</feature>